<feature type="compositionally biased region" description="Low complexity" evidence="12">
    <location>
        <begin position="382"/>
        <end position="392"/>
    </location>
</feature>
<dbReference type="RefSeq" id="WP_151967310.1">
    <property type="nucleotide sequence ID" value="NZ_AP019860.1"/>
</dbReference>
<keyword evidence="3 11" id="KW-0548">Nucleotidyltransferase</keyword>
<dbReference type="Gene3D" id="1.10.8.60">
    <property type="match status" value="1"/>
</dbReference>
<dbReference type="InterPro" id="IPR008921">
    <property type="entry name" value="DNA_pol3_clamp-load_cplx_C"/>
</dbReference>
<dbReference type="GO" id="GO:0003887">
    <property type="term" value="F:DNA-directed DNA polymerase activity"/>
    <property type="evidence" value="ECO:0007669"/>
    <property type="project" value="UniProtKB-KW"/>
</dbReference>
<dbReference type="KEGG" id="uam:UABAM_01442"/>
<evidence type="ECO:0000256" key="9">
    <source>
        <dbReference type="ARBA" id="ARBA00022932"/>
    </source>
</evidence>
<keyword evidence="8 11" id="KW-0067">ATP-binding</keyword>
<keyword evidence="4 11" id="KW-0235">DNA replication</keyword>
<evidence type="ECO:0000313" key="14">
    <source>
        <dbReference type="EMBL" id="BBM83092.1"/>
    </source>
</evidence>
<proteinExistence type="inferred from homology"/>
<comment type="subunit">
    <text evidence="11">DNA polymerase III contains a core (composed of alpha, epsilon and theta chains) that associates with a tau subunit. This core dimerizes to form the POLIII' complex. PolIII' associates with the gamma complex (composed of gamma, delta, delta', psi and chi chains) and with the beta chain to form the complete DNA polymerase III complex.</text>
</comment>
<feature type="region of interest" description="Disordered" evidence="12">
    <location>
        <begin position="379"/>
        <end position="404"/>
    </location>
</feature>
<dbReference type="Gene3D" id="3.40.50.300">
    <property type="entry name" value="P-loop containing nucleotide triphosphate hydrolases"/>
    <property type="match status" value="1"/>
</dbReference>
<dbReference type="EMBL" id="AP019860">
    <property type="protein sequence ID" value="BBM83092.1"/>
    <property type="molecule type" value="Genomic_DNA"/>
</dbReference>
<dbReference type="SMART" id="SM00382">
    <property type="entry name" value="AAA"/>
    <property type="match status" value="1"/>
</dbReference>
<comment type="similarity">
    <text evidence="1 11">Belongs to the DnaX/STICHEL family.</text>
</comment>
<evidence type="ECO:0000256" key="8">
    <source>
        <dbReference type="ARBA" id="ARBA00022840"/>
    </source>
</evidence>
<dbReference type="InterPro" id="IPR050238">
    <property type="entry name" value="DNA_Rep/Repair_Clamp_Loader"/>
</dbReference>
<dbReference type="NCBIfam" id="TIGR02397">
    <property type="entry name" value="dnaX_nterm"/>
    <property type="match status" value="1"/>
</dbReference>
<keyword evidence="2 11" id="KW-0808">Transferase</keyword>
<dbReference type="GO" id="GO:0005524">
    <property type="term" value="F:ATP binding"/>
    <property type="evidence" value="ECO:0007669"/>
    <property type="project" value="UniProtKB-KW"/>
</dbReference>
<evidence type="ECO:0000313" key="15">
    <source>
        <dbReference type="Proteomes" id="UP000326354"/>
    </source>
</evidence>
<dbReference type="Proteomes" id="UP000326354">
    <property type="component" value="Chromosome"/>
</dbReference>
<dbReference type="InterPro" id="IPR003593">
    <property type="entry name" value="AAA+_ATPase"/>
</dbReference>
<evidence type="ECO:0000256" key="1">
    <source>
        <dbReference type="ARBA" id="ARBA00006360"/>
    </source>
</evidence>
<dbReference type="Pfam" id="PF22608">
    <property type="entry name" value="DNAX_ATPase_lid"/>
    <property type="match status" value="1"/>
</dbReference>
<organism evidence="14 15">
    <name type="scientific">Uabimicrobium amorphum</name>
    <dbReference type="NCBI Taxonomy" id="2596890"/>
    <lineage>
        <taxon>Bacteria</taxon>
        <taxon>Pseudomonadati</taxon>
        <taxon>Planctomycetota</taxon>
        <taxon>Candidatus Uabimicrobiia</taxon>
        <taxon>Candidatus Uabimicrobiales</taxon>
        <taxon>Candidatus Uabimicrobiaceae</taxon>
        <taxon>Candidatus Uabimicrobium</taxon>
    </lineage>
</organism>
<dbReference type="AlphaFoldDB" id="A0A5S9IKL6"/>
<dbReference type="SUPFAM" id="SSF48019">
    <property type="entry name" value="post-AAA+ oligomerization domain-like"/>
    <property type="match status" value="1"/>
</dbReference>
<evidence type="ECO:0000256" key="7">
    <source>
        <dbReference type="ARBA" id="ARBA00022833"/>
    </source>
</evidence>
<evidence type="ECO:0000256" key="5">
    <source>
        <dbReference type="ARBA" id="ARBA00022723"/>
    </source>
</evidence>
<keyword evidence="15" id="KW-1185">Reference proteome</keyword>
<comment type="catalytic activity">
    <reaction evidence="10 11">
        <text>DNA(n) + a 2'-deoxyribonucleoside 5'-triphosphate = DNA(n+1) + diphosphate</text>
        <dbReference type="Rhea" id="RHEA:22508"/>
        <dbReference type="Rhea" id="RHEA-COMP:17339"/>
        <dbReference type="Rhea" id="RHEA-COMP:17340"/>
        <dbReference type="ChEBI" id="CHEBI:33019"/>
        <dbReference type="ChEBI" id="CHEBI:61560"/>
        <dbReference type="ChEBI" id="CHEBI:173112"/>
        <dbReference type="EC" id="2.7.7.7"/>
    </reaction>
</comment>
<evidence type="ECO:0000256" key="11">
    <source>
        <dbReference type="RuleBase" id="RU364063"/>
    </source>
</evidence>
<evidence type="ECO:0000256" key="3">
    <source>
        <dbReference type="ARBA" id="ARBA00022695"/>
    </source>
</evidence>
<accession>A0A5S9IKL6</accession>
<dbReference type="PANTHER" id="PTHR11669:SF0">
    <property type="entry name" value="PROTEIN STICHEL-LIKE 2"/>
    <property type="match status" value="1"/>
</dbReference>
<evidence type="ECO:0000256" key="12">
    <source>
        <dbReference type="SAM" id="MobiDB-lite"/>
    </source>
</evidence>
<dbReference type="GO" id="GO:0003677">
    <property type="term" value="F:DNA binding"/>
    <property type="evidence" value="ECO:0007669"/>
    <property type="project" value="InterPro"/>
</dbReference>
<comment type="function">
    <text evidence="11">DNA polymerase III is a complex, multichain enzyme responsible for most of the replicative synthesis in bacteria. This DNA polymerase also exhibits 3' to 5' exonuclease activity.</text>
</comment>
<reference evidence="14 15" key="1">
    <citation type="submission" date="2019-08" db="EMBL/GenBank/DDBJ databases">
        <title>Complete genome sequence of Candidatus Uab amorphum.</title>
        <authorList>
            <person name="Shiratori T."/>
            <person name="Suzuki S."/>
            <person name="Kakizawa Y."/>
            <person name="Ishida K."/>
        </authorList>
    </citation>
    <scope>NUCLEOTIDE SEQUENCE [LARGE SCALE GENOMIC DNA]</scope>
    <source>
        <strain evidence="14 15">SRT547</strain>
    </source>
</reference>
<evidence type="ECO:0000256" key="2">
    <source>
        <dbReference type="ARBA" id="ARBA00022679"/>
    </source>
</evidence>
<name>A0A5S9IKL6_UABAM</name>
<dbReference type="CDD" id="cd00009">
    <property type="entry name" value="AAA"/>
    <property type="match status" value="1"/>
</dbReference>
<dbReference type="Pfam" id="PF13177">
    <property type="entry name" value="DNA_pol3_delta2"/>
    <property type="match status" value="1"/>
</dbReference>
<evidence type="ECO:0000256" key="6">
    <source>
        <dbReference type="ARBA" id="ARBA00022741"/>
    </source>
</evidence>
<feature type="domain" description="AAA+ ATPase" evidence="13">
    <location>
        <begin position="37"/>
        <end position="179"/>
    </location>
</feature>
<dbReference type="GO" id="GO:0009360">
    <property type="term" value="C:DNA polymerase III complex"/>
    <property type="evidence" value="ECO:0007669"/>
    <property type="project" value="InterPro"/>
</dbReference>
<evidence type="ECO:0000259" key="13">
    <source>
        <dbReference type="SMART" id="SM00382"/>
    </source>
</evidence>
<dbReference type="NCBIfam" id="NF004046">
    <property type="entry name" value="PRK05563.1"/>
    <property type="match status" value="1"/>
</dbReference>
<feature type="compositionally biased region" description="Polar residues" evidence="12">
    <location>
        <begin position="421"/>
        <end position="443"/>
    </location>
</feature>
<gene>
    <name evidence="11" type="primary">dnaX</name>
    <name evidence="14" type="ORF">UABAM_01442</name>
</gene>
<dbReference type="FunFam" id="3.40.50.300:FF:000014">
    <property type="entry name" value="DNA polymerase III subunit gamma/tau"/>
    <property type="match status" value="1"/>
</dbReference>
<evidence type="ECO:0000256" key="4">
    <source>
        <dbReference type="ARBA" id="ARBA00022705"/>
    </source>
</evidence>
<keyword evidence="7" id="KW-0862">Zinc</keyword>
<dbReference type="OrthoDB" id="9810148at2"/>
<keyword evidence="9 11" id="KW-0239">DNA-directed DNA polymerase</keyword>
<dbReference type="GO" id="GO:0046872">
    <property type="term" value="F:metal ion binding"/>
    <property type="evidence" value="ECO:0007669"/>
    <property type="project" value="UniProtKB-KW"/>
</dbReference>
<dbReference type="PANTHER" id="PTHR11669">
    <property type="entry name" value="REPLICATION FACTOR C / DNA POLYMERASE III GAMMA-TAU SUBUNIT"/>
    <property type="match status" value="1"/>
</dbReference>
<evidence type="ECO:0000256" key="10">
    <source>
        <dbReference type="ARBA" id="ARBA00049244"/>
    </source>
</evidence>
<dbReference type="SUPFAM" id="SSF52540">
    <property type="entry name" value="P-loop containing nucleoside triphosphate hydrolases"/>
    <property type="match status" value="1"/>
</dbReference>
<keyword evidence="5" id="KW-0479">Metal-binding</keyword>
<dbReference type="Pfam" id="PF12169">
    <property type="entry name" value="DNA_pol3_gamma3"/>
    <property type="match status" value="1"/>
</dbReference>
<dbReference type="InterPro" id="IPR045085">
    <property type="entry name" value="HLD_clamp_pol_III_gamma_tau"/>
</dbReference>
<protein>
    <recommendedName>
        <fullName evidence="11">DNA polymerase III subunit gamma/tau</fullName>
        <ecNumber evidence="11">2.7.7.7</ecNumber>
    </recommendedName>
</protein>
<dbReference type="InterPro" id="IPR027417">
    <property type="entry name" value="P-loop_NTPase"/>
</dbReference>
<dbReference type="CDD" id="cd18137">
    <property type="entry name" value="HLD_clamp_pol_III_gamma_tau"/>
    <property type="match status" value="1"/>
</dbReference>
<dbReference type="Gene3D" id="1.20.272.10">
    <property type="match status" value="1"/>
</dbReference>
<dbReference type="GO" id="GO:0006261">
    <property type="term" value="P:DNA-templated DNA replication"/>
    <property type="evidence" value="ECO:0007669"/>
    <property type="project" value="TreeGrafter"/>
</dbReference>
<keyword evidence="6 11" id="KW-0547">Nucleotide-binding</keyword>
<feature type="region of interest" description="Disordered" evidence="12">
    <location>
        <begin position="419"/>
        <end position="446"/>
    </location>
</feature>
<dbReference type="EC" id="2.7.7.7" evidence="11"/>
<dbReference type="InterPro" id="IPR012763">
    <property type="entry name" value="DNA_pol_III_sug/sutau_N"/>
</dbReference>
<sequence length="573" mass="65198">MDYLAFSRKYRPQNFDEVIGQQHIATTLKNAIINNRVHHAYLFCGSRGVGKTSTARIFAKALNCPEAKEGISCNKCVVCQRIAIGEDMDVLEVDGASNRGIEEIRNIKNDVKYLPSQGKYKIFIIDEVHMLTQAAFNALLKTLEEPPTHVKFIFATTQVYSIPDTILSRCQRFDFRKIKIEDVVTRLKQVAKKEKIKISEDALLQIAQIAKGALRDSLVLLDQVYSYSGDSIDIKDLEKILGNDSEYIFTTLQALADKNVEDLLEVVEKFSEEGGDFSNFIDQLAQQLRDLLVFSMSGDKFISGTDFYIEQLKKLQNKFSHDYIFQAMQHIITSKVHFQRGLLGRILLETLLLKIMNIESLLPLEEMIEHLTALEKKNSSFPQSPALSQQPQPQLPPKAKPKEKSALDFFQQPRNQKKNDITNSLQTFSPAKTSNVARQTNKTPEVAVTEAKTPKQLFLSLLEEKKLGRNMISVLRDDAQITINNKVLLIKIDHKITMDMLKNKKNYPIVIEAVKQAYGSEVQARLVYEGENQPRKNQEKHKAIVENDPIVSLCMELFSARVIKIDAIHKKQQ</sequence>
<dbReference type="InterPro" id="IPR022754">
    <property type="entry name" value="DNA_pol_III_gamma-3"/>
</dbReference>